<proteinExistence type="predicted"/>
<evidence type="ECO:0000313" key="2">
    <source>
        <dbReference type="EMBL" id="VDM26638.1"/>
    </source>
</evidence>
<evidence type="ECO:0000313" key="4">
    <source>
        <dbReference type="WBParaSite" id="TTAC_0000531101-mRNA-1"/>
    </source>
</evidence>
<keyword evidence="1" id="KW-1133">Transmembrane helix</keyword>
<reference evidence="2 3" key="2">
    <citation type="submission" date="2018-11" db="EMBL/GenBank/DDBJ databases">
        <authorList>
            <consortium name="Pathogen Informatics"/>
        </authorList>
    </citation>
    <scope>NUCLEOTIDE SEQUENCE [LARGE SCALE GENOMIC DNA]</scope>
</reference>
<reference evidence="4" key="1">
    <citation type="submission" date="2017-02" db="UniProtKB">
        <authorList>
            <consortium name="WormBaseParasite"/>
        </authorList>
    </citation>
    <scope>IDENTIFICATION</scope>
</reference>
<dbReference type="AlphaFoldDB" id="A0A0R3WX21"/>
<dbReference type="WBParaSite" id="TTAC_0000531101-mRNA-1">
    <property type="protein sequence ID" value="TTAC_0000531101-mRNA-1"/>
    <property type="gene ID" value="TTAC_0000531101"/>
</dbReference>
<evidence type="ECO:0000256" key="1">
    <source>
        <dbReference type="SAM" id="Phobius"/>
    </source>
</evidence>
<keyword evidence="1" id="KW-0812">Transmembrane</keyword>
<organism evidence="4">
    <name type="scientific">Hydatigena taeniaeformis</name>
    <name type="common">Feline tapeworm</name>
    <name type="synonym">Taenia taeniaeformis</name>
    <dbReference type="NCBI Taxonomy" id="6205"/>
    <lineage>
        <taxon>Eukaryota</taxon>
        <taxon>Metazoa</taxon>
        <taxon>Spiralia</taxon>
        <taxon>Lophotrochozoa</taxon>
        <taxon>Platyhelminthes</taxon>
        <taxon>Cestoda</taxon>
        <taxon>Eucestoda</taxon>
        <taxon>Cyclophyllidea</taxon>
        <taxon>Taeniidae</taxon>
        <taxon>Hydatigera</taxon>
    </lineage>
</organism>
<accession>A0A0R3WX21</accession>
<feature type="transmembrane region" description="Helical" evidence="1">
    <location>
        <begin position="72"/>
        <end position="96"/>
    </location>
</feature>
<gene>
    <name evidence="2" type="ORF">TTAC_LOCUS5296</name>
</gene>
<name>A0A0R3WX21_HYDTA</name>
<sequence>MAQIDDPPLCHTSTSRGLLITQEMAHLLINDSETAIEFSNPRTMARCRKRFQEKFLNPIVIYTPLLANVPQIYFLLSFTLITMAMIIVAILVLFHFNPEVKKYFMDMTKKTRTCRAYNDNLGVFSEWIPAMRSSDHLNPVSQGVSSGNMQHIKSSVVSEAMQPQEVLNYMPSKSKYDNFTRRGTVVRMHLPFAHDLASFISMVDGKM</sequence>
<evidence type="ECO:0000313" key="3">
    <source>
        <dbReference type="Proteomes" id="UP000274429"/>
    </source>
</evidence>
<keyword evidence="3" id="KW-1185">Reference proteome</keyword>
<dbReference type="OrthoDB" id="10294790at2759"/>
<dbReference type="EMBL" id="UYWX01006922">
    <property type="protein sequence ID" value="VDM26638.1"/>
    <property type="molecule type" value="Genomic_DNA"/>
</dbReference>
<keyword evidence="1" id="KW-0472">Membrane</keyword>
<protein>
    <submittedName>
        <fullName evidence="2 4">Uncharacterized protein</fullName>
    </submittedName>
</protein>
<dbReference type="Proteomes" id="UP000274429">
    <property type="component" value="Unassembled WGS sequence"/>
</dbReference>